<dbReference type="Proteomes" id="UP000319349">
    <property type="component" value="Chromosome"/>
</dbReference>
<gene>
    <name evidence="2" type="ORF">E4A48_03415</name>
</gene>
<evidence type="ECO:0000313" key="2">
    <source>
        <dbReference type="EMBL" id="QDI02872.1"/>
    </source>
</evidence>
<feature type="transmembrane region" description="Helical" evidence="1">
    <location>
        <begin position="27"/>
        <end position="52"/>
    </location>
</feature>
<organism evidence="2 3">
    <name type="scientific">Xanthomonas cerealis pv. cerealis</name>
    <dbReference type="NCBI Taxonomy" id="152263"/>
    <lineage>
        <taxon>Bacteria</taxon>
        <taxon>Pseudomonadati</taxon>
        <taxon>Pseudomonadota</taxon>
        <taxon>Gammaproteobacteria</taxon>
        <taxon>Lysobacterales</taxon>
        <taxon>Lysobacteraceae</taxon>
        <taxon>Xanthomonas</taxon>
        <taxon>Xanthomonas translucens group</taxon>
        <taxon>Xanthomonas cerealis</taxon>
    </lineage>
</organism>
<reference evidence="2 3" key="1">
    <citation type="submission" date="2019-03" db="EMBL/GenBank/DDBJ databases">
        <title>Tal1 in Xanthomonas translucens pv. cerealis Contributes to Virulence in Bacterial Leaf Streak of Wheat.</title>
        <authorList>
            <person name="Shah S.M.A."/>
            <person name="Haq F."/>
            <person name="Ma W."/>
            <person name="Xu X."/>
            <person name="Wang S."/>
            <person name="Xu Z."/>
            <person name="Zou L."/>
            <person name="Zhu B."/>
            <person name="Chen G."/>
        </authorList>
    </citation>
    <scope>NUCLEOTIDE SEQUENCE [LARGE SCALE GENOMIC DNA]</scope>
    <source>
        <strain evidence="2 3">01</strain>
    </source>
</reference>
<name>A0A514EA87_9XANT</name>
<evidence type="ECO:0000313" key="3">
    <source>
        <dbReference type="Proteomes" id="UP000319349"/>
    </source>
</evidence>
<keyword evidence="1" id="KW-0472">Membrane</keyword>
<protein>
    <submittedName>
        <fullName evidence="2">Uncharacterized protein</fullName>
    </submittedName>
</protein>
<feature type="transmembrane region" description="Helical" evidence="1">
    <location>
        <begin position="72"/>
        <end position="95"/>
    </location>
</feature>
<keyword evidence="1" id="KW-0812">Transmembrane</keyword>
<accession>A0A514EA87</accession>
<dbReference type="AlphaFoldDB" id="A0A514EA87"/>
<evidence type="ECO:0000256" key="1">
    <source>
        <dbReference type="SAM" id="Phobius"/>
    </source>
</evidence>
<dbReference type="EMBL" id="CP038228">
    <property type="protein sequence ID" value="QDI02872.1"/>
    <property type="molecule type" value="Genomic_DNA"/>
</dbReference>
<sequence>MPLPPPLPVPGAVSPALRTESDLRTLATLHAVMAWPHAAALVLLAAFLAFGIRYEAAKNAAGQAAARASSGQAAIVVSSVLLALGPLAFNGNVIAARCLRRRHRRGLCQLGAALAALAFPLGTLLSAWTLLVLQRPAAVALFRNRAR</sequence>
<keyword evidence="3" id="KW-1185">Reference proteome</keyword>
<keyword evidence="1" id="KW-1133">Transmembrane helix</keyword>
<feature type="transmembrane region" description="Helical" evidence="1">
    <location>
        <begin position="107"/>
        <end position="131"/>
    </location>
</feature>
<proteinExistence type="predicted"/>